<dbReference type="PRINTS" id="PR00344">
    <property type="entry name" value="BCTRLSENSOR"/>
</dbReference>
<dbReference type="EMBL" id="QGKL01000042">
    <property type="protein sequence ID" value="PWQ93802.1"/>
    <property type="molecule type" value="Genomic_DNA"/>
</dbReference>
<keyword evidence="12" id="KW-1185">Reference proteome</keyword>
<dbReference type="Gene3D" id="3.30.450.20">
    <property type="entry name" value="PAS domain"/>
    <property type="match status" value="1"/>
</dbReference>
<comment type="caution">
    <text evidence="11">The sequence shown here is derived from an EMBL/GenBank/DDBJ whole genome shotgun (WGS) entry which is preliminary data.</text>
</comment>
<dbReference type="Gene3D" id="1.10.287.130">
    <property type="match status" value="1"/>
</dbReference>
<dbReference type="NCBIfam" id="TIGR00229">
    <property type="entry name" value="sensory_box"/>
    <property type="match status" value="1"/>
</dbReference>
<evidence type="ECO:0000313" key="11">
    <source>
        <dbReference type="EMBL" id="PWQ93802.1"/>
    </source>
</evidence>
<dbReference type="CDD" id="cd06225">
    <property type="entry name" value="HAMP"/>
    <property type="match status" value="1"/>
</dbReference>
<evidence type="ECO:0000256" key="5">
    <source>
        <dbReference type="ARBA" id="ARBA00022679"/>
    </source>
</evidence>
<evidence type="ECO:0000313" key="12">
    <source>
        <dbReference type="Proteomes" id="UP000245506"/>
    </source>
</evidence>
<dbReference type="SUPFAM" id="SSF55785">
    <property type="entry name" value="PYP-like sensor domain (PAS domain)"/>
    <property type="match status" value="1"/>
</dbReference>
<dbReference type="InterPro" id="IPR035965">
    <property type="entry name" value="PAS-like_dom_sf"/>
</dbReference>
<dbReference type="InterPro" id="IPR013655">
    <property type="entry name" value="PAS_fold_3"/>
</dbReference>
<dbReference type="Pfam" id="PF00672">
    <property type="entry name" value="HAMP"/>
    <property type="match status" value="1"/>
</dbReference>
<dbReference type="Proteomes" id="UP000245506">
    <property type="component" value="Unassembled WGS sequence"/>
</dbReference>
<keyword evidence="4" id="KW-0597">Phosphoprotein</keyword>
<dbReference type="Gene3D" id="6.10.340.10">
    <property type="match status" value="1"/>
</dbReference>
<dbReference type="GO" id="GO:0016020">
    <property type="term" value="C:membrane"/>
    <property type="evidence" value="ECO:0007669"/>
    <property type="project" value="UniProtKB-SubCell"/>
</dbReference>
<dbReference type="PROSITE" id="PS50112">
    <property type="entry name" value="PAS"/>
    <property type="match status" value="1"/>
</dbReference>
<feature type="transmembrane region" description="Helical" evidence="7">
    <location>
        <begin position="164"/>
        <end position="184"/>
    </location>
</feature>
<dbReference type="AlphaFoldDB" id="A0A317CCI7"/>
<dbReference type="PROSITE" id="PS50885">
    <property type="entry name" value="HAMP"/>
    <property type="match status" value="1"/>
</dbReference>
<dbReference type="InterPro" id="IPR000014">
    <property type="entry name" value="PAS"/>
</dbReference>
<dbReference type="InterPro" id="IPR003660">
    <property type="entry name" value="HAMP_dom"/>
</dbReference>
<keyword evidence="7" id="KW-0472">Membrane</keyword>
<dbReference type="SMART" id="SM00304">
    <property type="entry name" value="HAMP"/>
    <property type="match status" value="1"/>
</dbReference>
<comment type="catalytic activity">
    <reaction evidence="1">
        <text>ATP + protein L-histidine = ADP + protein N-phospho-L-histidine.</text>
        <dbReference type="EC" id="2.7.13.3"/>
    </reaction>
</comment>
<dbReference type="RefSeq" id="WP_109826125.1">
    <property type="nucleotide sequence ID" value="NZ_QGKL01000042.1"/>
</dbReference>
<dbReference type="PANTHER" id="PTHR43065:SF42">
    <property type="entry name" value="TWO-COMPONENT SENSOR PPRA"/>
    <property type="match status" value="1"/>
</dbReference>
<reference evidence="11 12" key="1">
    <citation type="submission" date="2018-05" db="EMBL/GenBank/DDBJ databases">
        <title>Leucothrix arctica sp. nov., isolated from Arctic seawater.</title>
        <authorList>
            <person name="Choi A."/>
            <person name="Baek K."/>
        </authorList>
    </citation>
    <scope>NUCLEOTIDE SEQUENCE [LARGE SCALE GENOMIC DNA]</scope>
    <source>
        <strain evidence="11 12">IMCC9719</strain>
    </source>
</reference>
<dbReference type="InterPro" id="IPR036097">
    <property type="entry name" value="HisK_dim/P_sf"/>
</dbReference>
<keyword evidence="6" id="KW-0418">Kinase</keyword>
<evidence type="ECO:0000256" key="4">
    <source>
        <dbReference type="ARBA" id="ARBA00022553"/>
    </source>
</evidence>
<feature type="domain" description="HAMP" evidence="10">
    <location>
        <begin position="184"/>
        <end position="236"/>
    </location>
</feature>
<evidence type="ECO:0000256" key="1">
    <source>
        <dbReference type="ARBA" id="ARBA00000085"/>
    </source>
</evidence>
<keyword evidence="5" id="KW-0808">Transferase</keyword>
<evidence type="ECO:0000256" key="7">
    <source>
        <dbReference type="SAM" id="Phobius"/>
    </source>
</evidence>
<dbReference type="EC" id="2.7.13.3" evidence="3"/>
<organism evidence="11 12">
    <name type="scientific">Leucothrix arctica</name>
    <dbReference type="NCBI Taxonomy" id="1481894"/>
    <lineage>
        <taxon>Bacteria</taxon>
        <taxon>Pseudomonadati</taxon>
        <taxon>Pseudomonadota</taxon>
        <taxon>Gammaproteobacteria</taxon>
        <taxon>Thiotrichales</taxon>
        <taxon>Thiotrichaceae</taxon>
        <taxon>Leucothrix</taxon>
    </lineage>
</organism>
<comment type="subcellular location">
    <subcellularLocation>
        <location evidence="2">Membrane</location>
    </subcellularLocation>
</comment>
<keyword evidence="7" id="KW-0812">Transmembrane</keyword>
<protein>
    <recommendedName>
        <fullName evidence="3">histidine kinase</fullName>
        <ecNumber evidence="3">2.7.13.3</ecNumber>
    </recommendedName>
</protein>
<dbReference type="Pfam" id="PF08447">
    <property type="entry name" value="PAS_3"/>
    <property type="match status" value="1"/>
</dbReference>
<feature type="domain" description="PAS" evidence="9">
    <location>
        <begin position="241"/>
        <end position="316"/>
    </location>
</feature>
<dbReference type="OrthoDB" id="9792854at2"/>
<dbReference type="InterPro" id="IPR004358">
    <property type="entry name" value="Sig_transdc_His_kin-like_C"/>
</dbReference>
<dbReference type="SMART" id="SM00388">
    <property type="entry name" value="HisKA"/>
    <property type="match status" value="1"/>
</dbReference>
<evidence type="ECO:0000256" key="3">
    <source>
        <dbReference type="ARBA" id="ARBA00012438"/>
    </source>
</evidence>
<feature type="transmembrane region" description="Helical" evidence="7">
    <location>
        <begin position="12"/>
        <end position="31"/>
    </location>
</feature>
<dbReference type="InterPro" id="IPR036890">
    <property type="entry name" value="HATPase_C_sf"/>
</dbReference>
<keyword evidence="7" id="KW-1133">Transmembrane helix</keyword>
<sequence>MFFFSKIKKSLLIKSVLTAVLIVSIVFAILVPRAFKLLDSIVEEQIRHHSSELAGVIDSAVRASLLSRDPKLGNKALNRLLKQPALSLRYALVYDNKGSLFAQAGLVNPALIPAKDTSLTQTQQDGIYDDHHILKLESLIIGSVEYGFSVDNELRFRSKLRRQGTIVTMSALLATAAFFGLFGLSITRQLKKLIIGTHAIAAGDYTNKVNVSSKDEIGQLSSDFNSMIDAIRDKTDTIDESKRFLEGITDNIEGMIYRYNNSQQWNLRYVSAGAEKLTGYSSQELISNDGFDFSAFIFQEDRQLVWDAIQYSVSNQQGFSINYRILTRKGEVKWVLDRGRQIKTDESQIEGIIIDISSQKQAEIEQKKAEQQSRQYLGQLAQLNRVNTLGEMTAGIAHEINQPLSSIVTRSGAARRRLASLTPDMKKVDSALKAISEQALRAGNVIQRMRDLVSVQKSERDSVYPNELLKEALKIIKIDGAWFDNSIETKFSPDLPPVLVDKIQIQQVVLNLLRNAQDAMHLLPPDERIIILRSTQLDDDFVQISIIDQGVGIDFETESELLNAFFTTKKTGMGMGLSICRTIMTAHEGQLWFSRNDNKGVSFHITLPIVHEKNNDGGNK</sequence>
<dbReference type="CDD" id="cd00082">
    <property type="entry name" value="HisKA"/>
    <property type="match status" value="1"/>
</dbReference>
<evidence type="ECO:0000259" key="10">
    <source>
        <dbReference type="PROSITE" id="PS50885"/>
    </source>
</evidence>
<dbReference type="SMART" id="SM00091">
    <property type="entry name" value="PAS"/>
    <property type="match status" value="1"/>
</dbReference>
<dbReference type="Pfam" id="PF02518">
    <property type="entry name" value="HATPase_c"/>
    <property type="match status" value="1"/>
</dbReference>
<dbReference type="Gene3D" id="3.30.565.10">
    <property type="entry name" value="Histidine kinase-like ATPase, C-terminal domain"/>
    <property type="match status" value="1"/>
</dbReference>
<name>A0A317CCI7_9GAMM</name>
<dbReference type="InterPro" id="IPR003594">
    <property type="entry name" value="HATPase_dom"/>
</dbReference>
<dbReference type="SUPFAM" id="SSF55874">
    <property type="entry name" value="ATPase domain of HSP90 chaperone/DNA topoisomerase II/histidine kinase"/>
    <property type="match status" value="1"/>
</dbReference>
<dbReference type="PANTHER" id="PTHR43065">
    <property type="entry name" value="SENSOR HISTIDINE KINASE"/>
    <property type="match status" value="1"/>
</dbReference>
<proteinExistence type="predicted"/>
<evidence type="ECO:0000256" key="2">
    <source>
        <dbReference type="ARBA" id="ARBA00004370"/>
    </source>
</evidence>
<accession>A0A317CCI7</accession>
<dbReference type="Pfam" id="PF00512">
    <property type="entry name" value="HisKA"/>
    <property type="match status" value="1"/>
</dbReference>
<dbReference type="GO" id="GO:0000155">
    <property type="term" value="F:phosphorelay sensor kinase activity"/>
    <property type="evidence" value="ECO:0007669"/>
    <property type="project" value="InterPro"/>
</dbReference>
<gene>
    <name evidence="11" type="ORF">DKT75_19555</name>
</gene>
<dbReference type="CDD" id="cd00130">
    <property type="entry name" value="PAS"/>
    <property type="match status" value="1"/>
</dbReference>
<evidence type="ECO:0000259" key="8">
    <source>
        <dbReference type="PROSITE" id="PS50109"/>
    </source>
</evidence>
<evidence type="ECO:0000259" key="9">
    <source>
        <dbReference type="PROSITE" id="PS50112"/>
    </source>
</evidence>
<evidence type="ECO:0000256" key="6">
    <source>
        <dbReference type="ARBA" id="ARBA00022777"/>
    </source>
</evidence>
<dbReference type="SUPFAM" id="SSF158472">
    <property type="entry name" value="HAMP domain-like"/>
    <property type="match status" value="1"/>
</dbReference>
<feature type="domain" description="Histidine kinase" evidence="8">
    <location>
        <begin position="395"/>
        <end position="611"/>
    </location>
</feature>
<dbReference type="InterPro" id="IPR003661">
    <property type="entry name" value="HisK_dim/P_dom"/>
</dbReference>
<dbReference type="PROSITE" id="PS50109">
    <property type="entry name" value="HIS_KIN"/>
    <property type="match status" value="1"/>
</dbReference>
<dbReference type="SMART" id="SM00387">
    <property type="entry name" value="HATPase_c"/>
    <property type="match status" value="1"/>
</dbReference>
<dbReference type="SUPFAM" id="SSF47384">
    <property type="entry name" value="Homodimeric domain of signal transducing histidine kinase"/>
    <property type="match status" value="1"/>
</dbReference>
<dbReference type="InterPro" id="IPR005467">
    <property type="entry name" value="His_kinase_dom"/>
</dbReference>